<evidence type="ECO:0008006" key="3">
    <source>
        <dbReference type="Google" id="ProtNLM"/>
    </source>
</evidence>
<comment type="caution">
    <text evidence="1">The sequence shown here is derived from an EMBL/GenBank/DDBJ whole genome shotgun (WGS) entry which is preliminary data.</text>
</comment>
<proteinExistence type="predicted"/>
<accession>A0ABP5ZXI4</accession>
<evidence type="ECO:0000313" key="2">
    <source>
        <dbReference type="Proteomes" id="UP001501358"/>
    </source>
</evidence>
<dbReference type="EMBL" id="BAAATA010000032">
    <property type="protein sequence ID" value="GAA2502692.1"/>
    <property type="molecule type" value="Genomic_DNA"/>
</dbReference>
<name>A0ABP5ZXI4_9ACTN</name>
<reference evidence="2" key="1">
    <citation type="journal article" date="2019" name="Int. J. Syst. Evol. Microbiol.">
        <title>The Global Catalogue of Microorganisms (GCM) 10K type strain sequencing project: providing services to taxonomists for standard genome sequencing and annotation.</title>
        <authorList>
            <consortium name="The Broad Institute Genomics Platform"/>
            <consortium name="The Broad Institute Genome Sequencing Center for Infectious Disease"/>
            <person name="Wu L."/>
            <person name="Ma J."/>
        </authorList>
    </citation>
    <scope>NUCLEOTIDE SEQUENCE [LARGE SCALE GENOMIC DNA]</scope>
    <source>
        <strain evidence="2">JCM 6307</strain>
    </source>
</reference>
<protein>
    <recommendedName>
        <fullName evidence="3">Segregation/condensation protein A</fullName>
    </recommendedName>
</protein>
<organism evidence="1 2">
    <name type="scientific">Streptomyces thermolineatus</name>
    <dbReference type="NCBI Taxonomy" id="44033"/>
    <lineage>
        <taxon>Bacteria</taxon>
        <taxon>Bacillati</taxon>
        <taxon>Actinomycetota</taxon>
        <taxon>Actinomycetes</taxon>
        <taxon>Kitasatosporales</taxon>
        <taxon>Streptomycetaceae</taxon>
        <taxon>Streptomyces</taxon>
    </lineage>
</organism>
<evidence type="ECO:0000313" key="1">
    <source>
        <dbReference type="EMBL" id="GAA2502692.1"/>
    </source>
</evidence>
<dbReference type="Proteomes" id="UP001501358">
    <property type="component" value="Unassembled WGS sequence"/>
</dbReference>
<sequence length="49" mass="5399">MLLAVLVELLPEPDDEEDADVLDPPLDELSLLLFAAGVELDELPRLSVR</sequence>
<keyword evidence="2" id="KW-1185">Reference proteome</keyword>
<gene>
    <name evidence="1" type="ORF">GCM10010406_44060</name>
</gene>